<dbReference type="Gene3D" id="3.40.50.2000">
    <property type="entry name" value="Glycogen Phosphorylase B"/>
    <property type="match status" value="2"/>
</dbReference>
<dbReference type="SUPFAM" id="SSF53756">
    <property type="entry name" value="UDP-Glycosyltransferase/glycogen phosphorylase"/>
    <property type="match status" value="1"/>
</dbReference>
<keyword evidence="2" id="KW-0808">Transferase</keyword>
<evidence type="ECO:0000313" key="3">
    <source>
        <dbReference type="EMBL" id="HHE33193.1"/>
    </source>
</evidence>
<dbReference type="Proteomes" id="UP000886058">
    <property type="component" value="Unassembled WGS sequence"/>
</dbReference>
<organism evidence="3">
    <name type="scientific">Chlorobaculum parvum</name>
    <dbReference type="NCBI Taxonomy" id="274539"/>
    <lineage>
        <taxon>Bacteria</taxon>
        <taxon>Pseudomonadati</taxon>
        <taxon>Chlorobiota</taxon>
        <taxon>Chlorobiia</taxon>
        <taxon>Chlorobiales</taxon>
        <taxon>Chlorobiaceae</taxon>
        <taxon>Chlorobaculum</taxon>
    </lineage>
</organism>
<protein>
    <submittedName>
        <fullName evidence="3">Lipopolysaccharide heptosyltransferase family protein</fullName>
    </submittedName>
</protein>
<evidence type="ECO:0000256" key="1">
    <source>
        <dbReference type="ARBA" id="ARBA00022676"/>
    </source>
</evidence>
<gene>
    <name evidence="3" type="ORF">ENL07_11415</name>
</gene>
<keyword evidence="1" id="KW-0328">Glycosyltransferase</keyword>
<dbReference type="InterPro" id="IPR051199">
    <property type="entry name" value="LPS_LOS_Heptosyltrfase"/>
</dbReference>
<sequence>MKPRKKKKRQFRQAFARFLQRIVTKKSGMETFSGPLKSIAILAQEKLGDCVLLTPLIRNLRKRYPDLEIHIIAFSQASAAFFKNDPAVTAIHLAKKNPLQYMKEVRSARFDLLFNTKDHPSTHFLLQSTIIPARFKVGHANPFHEGLYDRLIDLPHHTHMALKNCALLTLLGIETDTEACRPSLPAMPVSDEVRQLLPKLKSTRPVGINISAGEPNRYWTEQKWQTLLDRFPGERFVVLSGPGDTAEKQRIEANCPNVIATPPTRNLYEASRIVSTLKLLVTPDTSMVHVASGARIQIVGLYREAPQDISRFGPYAVPYELVVSTTGEVSGIAPEAVEAAMQKLLQA</sequence>
<accession>A0A7C5DFL8</accession>
<reference evidence="3" key="1">
    <citation type="journal article" date="2020" name="mSystems">
        <title>Genome- and Community-Level Interaction Insights into Carbon Utilization and Element Cycling Functions of Hydrothermarchaeota in Hydrothermal Sediment.</title>
        <authorList>
            <person name="Zhou Z."/>
            <person name="Liu Y."/>
            <person name="Xu W."/>
            <person name="Pan J."/>
            <person name="Luo Z.H."/>
            <person name="Li M."/>
        </authorList>
    </citation>
    <scope>NUCLEOTIDE SEQUENCE [LARGE SCALE GENOMIC DNA]</scope>
    <source>
        <strain evidence="3">HyVt-633</strain>
    </source>
</reference>
<dbReference type="Pfam" id="PF01075">
    <property type="entry name" value="Glyco_transf_9"/>
    <property type="match status" value="1"/>
</dbReference>
<dbReference type="PANTHER" id="PTHR30160:SF1">
    <property type="entry name" value="LIPOPOLYSACCHARIDE 1,2-N-ACETYLGLUCOSAMINETRANSFERASE-RELATED"/>
    <property type="match status" value="1"/>
</dbReference>
<dbReference type="GO" id="GO:0005829">
    <property type="term" value="C:cytosol"/>
    <property type="evidence" value="ECO:0007669"/>
    <property type="project" value="TreeGrafter"/>
</dbReference>
<evidence type="ECO:0000256" key="2">
    <source>
        <dbReference type="ARBA" id="ARBA00022679"/>
    </source>
</evidence>
<dbReference type="EMBL" id="DRSQ01000240">
    <property type="protein sequence ID" value="HHE33193.1"/>
    <property type="molecule type" value="Genomic_DNA"/>
</dbReference>
<proteinExistence type="predicted"/>
<dbReference type="AlphaFoldDB" id="A0A7C5DFL8"/>
<dbReference type="CDD" id="cd03789">
    <property type="entry name" value="GT9_LPS_heptosyltransferase"/>
    <property type="match status" value="1"/>
</dbReference>
<comment type="caution">
    <text evidence="3">The sequence shown here is derived from an EMBL/GenBank/DDBJ whole genome shotgun (WGS) entry which is preliminary data.</text>
</comment>
<dbReference type="GO" id="GO:0009244">
    <property type="term" value="P:lipopolysaccharide core region biosynthetic process"/>
    <property type="evidence" value="ECO:0007669"/>
    <property type="project" value="TreeGrafter"/>
</dbReference>
<dbReference type="PANTHER" id="PTHR30160">
    <property type="entry name" value="TETRAACYLDISACCHARIDE 4'-KINASE-RELATED"/>
    <property type="match status" value="1"/>
</dbReference>
<dbReference type="GO" id="GO:0008713">
    <property type="term" value="F:ADP-heptose-lipopolysaccharide heptosyltransferase activity"/>
    <property type="evidence" value="ECO:0007669"/>
    <property type="project" value="TreeGrafter"/>
</dbReference>
<dbReference type="InterPro" id="IPR002201">
    <property type="entry name" value="Glyco_trans_9"/>
</dbReference>
<name>A0A7C5DFL8_9CHLB</name>